<feature type="transmembrane region" description="Helical" evidence="7">
    <location>
        <begin position="6"/>
        <end position="30"/>
    </location>
</feature>
<keyword evidence="2 7" id="KW-0813">Transport</keyword>
<reference evidence="10" key="1">
    <citation type="journal article" date="2019" name="Int. J. Syst. Evol. Microbiol.">
        <title>The Global Catalogue of Microorganisms (GCM) 10K type strain sequencing project: providing services to taxonomists for standard genome sequencing and annotation.</title>
        <authorList>
            <consortium name="The Broad Institute Genomics Platform"/>
            <consortium name="The Broad Institute Genome Sequencing Center for Infectious Disease"/>
            <person name="Wu L."/>
            <person name="Ma J."/>
        </authorList>
    </citation>
    <scope>NUCLEOTIDE SEQUENCE [LARGE SCALE GENOMIC DNA]</scope>
    <source>
        <strain evidence="10">KLKA75</strain>
    </source>
</reference>
<dbReference type="PANTHER" id="PTHR30151:SF0">
    <property type="entry name" value="ABC TRANSPORTER PERMEASE PROTEIN MJ0413-RELATED"/>
    <property type="match status" value="1"/>
</dbReference>
<keyword evidence="6 7" id="KW-0472">Membrane</keyword>
<name>A0ABV9UDF3_9ACTN</name>
<dbReference type="RefSeq" id="WP_378265338.1">
    <property type="nucleotide sequence ID" value="NZ_JBHSIT010000021.1"/>
</dbReference>
<dbReference type="EMBL" id="JBHSIT010000021">
    <property type="protein sequence ID" value="MFC4913933.1"/>
    <property type="molecule type" value="Genomic_DNA"/>
</dbReference>
<accession>A0ABV9UDF3</accession>
<dbReference type="PROSITE" id="PS50928">
    <property type="entry name" value="ABC_TM1"/>
    <property type="match status" value="1"/>
</dbReference>
<evidence type="ECO:0000256" key="5">
    <source>
        <dbReference type="ARBA" id="ARBA00022989"/>
    </source>
</evidence>
<feature type="domain" description="ABC transmembrane type-1" evidence="8">
    <location>
        <begin position="71"/>
        <end position="255"/>
    </location>
</feature>
<dbReference type="Pfam" id="PF00528">
    <property type="entry name" value="BPD_transp_1"/>
    <property type="match status" value="1"/>
</dbReference>
<comment type="similarity">
    <text evidence="7">Belongs to the binding-protein-dependent transport system permease family.</text>
</comment>
<sequence length="269" mass="28857">MGPSRFVRGLVWVLLRVVPVPLAVCLWEVLARRAENISFPPPTQIAHSMRLMWLGGPASHLWLGPGALDNVPGSLERLLTAWVAAGVIGVLGGLALGRSRRLYGYVRPLIHFGYAIPPIMLLPFFLALFGGGTEMQLATILFGIVWPVLLNAAEGARSVDAAKLDIARVFRFSPAQRLGRVLLPSAAPKIFAGLRVSLSLALILMVVSEMKGSTSGIGFQLLDEQRNFDNPGVWGGIVLLGVLGTLLNALFGLAERRVLAWHDASGGTS</sequence>
<dbReference type="PANTHER" id="PTHR30151">
    <property type="entry name" value="ALKANE SULFONATE ABC TRANSPORTER-RELATED, MEMBRANE SUBUNIT"/>
    <property type="match status" value="1"/>
</dbReference>
<comment type="caution">
    <text evidence="9">The sequence shown here is derived from an EMBL/GenBank/DDBJ whole genome shotgun (WGS) entry which is preliminary data.</text>
</comment>
<dbReference type="Gene3D" id="1.10.3720.10">
    <property type="entry name" value="MetI-like"/>
    <property type="match status" value="1"/>
</dbReference>
<dbReference type="InterPro" id="IPR035906">
    <property type="entry name" value="MetI-like_sf"/>
</dbReference>
<evidence type="ECO:0000256" key="4">
    <source>
        <dbReference type="ARBA" id="ARBA00022692"/>
    </source>
</evidence>
<evidence type="ECO:0000256" key="7">
    <source>
        <dbReference type="RuleBase" id="RU363032"/>
    </source>
</evidence>
<feature type="transmembrane region" description="Helical" evidence="7">
    <location>
        <begin position="233"/>
        <end position="254"/>
    </location>
</feature>
<feature type="transmembrane region" description="Helical" evidence="7">
    <location>
        <begin position="80"/>
        <end position="97"/>
    </location>
</feature>
<feature type="transmembrane region" description="Helical" evidence="7">
    <location>
        <begin position="109"/>
        <end position="129"/>
    </location>
</feature>
<evidence type="ECO:0000256" key="3">
    <source>
        <dbReference type="ARBA" id="ARBA00022475"/>
    </source>
</evidence>
<dbReference type="InterPro" id="IPR000515">
    <property type="entry name" value="MetI-like"/>
</dbReference>
<keyword evidence="4 7" id="KW-0812">Transmembrane</keyword>
<evidence type="ECO:0000256" key="6">
    <source>
        <dbReference type="ARBA" id="ARBA00023136"/>
    </source>
</evidence>
<dbReference type="Proteomes" id="UP001595872">
    <property type="component" value="Unassembled WGS sequence"/>
</dbReference>
<keyword evidence="5 7" id="KW-1133">Transmembrane helix</keyword>
<feature type="transmembrane region" description="Helical" evidence="7">
    <location>
        <begin position="135"/>
        <end position="153"/>
    </location>
</feature>
<protein>
    <submittedName>
        <fullName evidence="9">ABC transporter permease</fullName>
    </submittedName>
</protein>
<comment type="subcellular location">
    <subcellularLocation>
        <location evidence="1 7">Cell membrane</location>
        <topology evidence="1 7">Multi-pass membrane protein</topology>
    </subcellularLocation>
</comment>
<organism evidence="9 10">
    <name type="scientific">Actinomadura gamaensis</name>
    <dbReference type="NCBI Taxonomy" id="1763541"/>
    <lineage>
        <taxon>Bacteria</taxon>
        <taxon>Bacillati</taxon>
        <taxon>Actinomycetota</taxon>
        <taxon>Actinomycetes</taxon>
        <taxon>Streptosporangiales</taxon>
        <taxon>Thermomonosporaceae</taxon>
        <taxon>Actinomadura</taxon>
    </lineage>
</organism>
<evidence type="ECO:0000259" key="8">
    <source>
        <dbReference type="PROSITE" id="PS50928"/>
    </source>
</evidence>
<keyword evidence="10" id="KW-1185">Reference proteome</keyword>
<keyword evidence="3" id="KW-1003">Cell membrane</keyword>
<evidence type="ECO:0000256" key="1">
    <source>
        <dbReference type="ARBA" id="ARBA00004651"/>
    </source>
</evidence>
<proteinExistence type="inferred from homology"/>
<gene>
    <name evidence="9" type="ORF">ACFPCY_42070</name>
</gene>
<evidence type="ECO:0000313" key="10">
    <source>
        <dbReference type="Proteomes" id="UP001595872"/>
    </source>
</evidence>
<evidence type="ECO:0000313" key="9">
    <source>
        <dbReference type="EMBL" id="MFC4913933.1"/>
    </source>
</evidence>
<dbReference type="SUPFAM" id="SSF161098">
    <property type="entry name" value="MetI-like"/>
    <property type="match status" value="1"/>
</dbReference>
<evidence type="ECO:0000256" key="2">
    <source>
        <dbReference type="ARBA" id="ARBA00022448"/>
    </source>
</evidence>